<name>A0A537LLX2_9BACT</name>
<dbReference type="InterPro" id="IPR046966">
    <property type="entry name" value="Glucoamylase_active_site"/>
</dbReference>
<comment type="caution">
    <text evidence="6">The sequence shown here is derived from an EMBL/GenBank/DDBJ whole genome shotgun (WGS) entry which is preliminary data.</text>
</comment>
<evidence type="ECO:0000259" key="4">
    <source>
        <dbReference type="Pfam" id="PF00723"/>
    </source>
</evidence>
<dbReference type="EMBL" id="VBAJ01000071">
    <property type="protein sequence ID" value="TMJ09018.1"/>
    <property type="molecule type" value="Genomic_DNA"/>
</dbReference>
<dbReference type="PANTHER" id="PTHR31616:SF0">
    <property type="entry name" value="GLUCAN 1,4-ALPHA-GLUCOSIDASE"/>
    <property type="match status" value="1"/>
</dbReference>
<dbReference type="InterPro" id="IPR011613">
    <property type="entry name" value="GH15-like"/>
</dbReference>
<dbReference type="PANTHER" id="PTHR31616">
    <property type="entry name" value="TREHALASE"/>
    <property type="match status" value="1"/>
</dbReference>
<dbReference type="Pfam" id="PF00723">
    <property type="entry name" value="Glyco_hydro_15"/>
    <property type="match status" value="1"/>
</dbReference>
<feature type="domain" description="GH15-like" evidence="4">
    <location>
        <begin position="291"/>
        <end position="682"/>
    </location>
</feature>
<dbReference type="AlphaFoldDB" id="A0A537LLX2"/>
<dbReference type="InterPro" id="IPR015220">
    <property type="entry name" value="Glucodextranase_N"/>
</dbReference>
<dbReference type="InterPro" id="IPR011013">
    <property type="entry name" value="Gal_mutarotase_sf_dom"/>
</dbReference>
<dbReference type="Proteomes" id="UP000318661">
    <property type="component" value="Unassembled WGS sequence"/>
</dbReference>
<keyword evidence="3" id="KW-0326">Glycosidase</keyword>
<comment type="similarity">
    <text evidence="1">Belongs to the glycosyl hydrolase 15 family.</text>
</comment>
<dbReference type="SUPFAM" id="SSF74650">
    <property type="entry name" value="Galactose mutarotase-like"/>
    <property type="match status" value="1"/>
</dbReference>
<dbReference type="InterPro" id="IPR008928">
    <property type="entry name" value="6-hairpin_glycosidase_sf"/>
</dbReference>
<gene>
    <name evidence="6" type="ORF">E6G99_03355</name>
</gene>
<dbReference type="GO" id="GO:0005975">
    <property type="term" value="P:carbohydrate metabolic process"/>
    <property type="evidence" value="ECO:0007669"/>
    <property type="project" value="InterPro"/>
</dbReference>
<proteinExistence type="inferred from homology"/>
<evidence type="ECO:0000259" key="5">
    <source>
        <dbReference type="Pfam" id="PF09137"/>
    </source>
</evidence>
<dbReference type="Gene3D" id="1.50.10.10">
    <property type="match status" value="1"/>
</dbReference>
<accession>A0A537LLX2</accession>
<evidence type="ECO:0000256" key="3">
    <source>
        <dbReference type="ARBA" id="ARBA00023295"/>
    </source>
</evidence>
<reference evidence="6 7" key="1">
    <citation type="journal article" date="2019" name="Nat. Microbiol.">
        <title>Mediterranean grassland soil C-N compound turnover is dependent on rainfall and depth, and is mediated by genomically divergent microorganisms.</title>
        <authorList>
            <person name="Diamond S."/>
            <person name="Andeer P.F."/>
            <person name="Li Z."/>
            <person name="Crits-Christoph A."/>
            <person name="Burstein D."/>
            <person name="Anantharaman K."/>
            <person name="Lane K.R."/>
            <person name="Thomas B.C."/>
            <person name="Pan C."/>
            <person name="Northen T.R."/>
            <person name="Banfield J.F."/>
        </authorList>
    </citation>
    <scope>NUCLEOTIDE SEQUENCE [LARGE SCALE GENOMIC DNA]</scope>
    <source>
        <strain evidence="6">NP_2</strain>
    </source>
</reference>
<keyword evidence="2" id="KW-0378">Hydrolase</keyword>
<dbReference type="Pfam" id="PF09137">
    <property type="entry name" value="Glucodextran_N"/>
    <property type="match status" value="1"/>
</dbReference>
<dbReference type="InterPro" id="IPR012341">
    <property type="entry name" value="6hp_glycosidase-like_sf"/>
</dbReference>
<dbReference type="GO" id="GO:0004553">
    <property type="term" value="F:hydrolase activity, hydrolyzing O-glycosyl compounds"/>
    <property type="evidence" value="ECO:0007669"/>
    <property type="project" value="TreeGrafter"/>
</dbReference>
<evidence type="ECO:0000313" key="7">
    <source>
        <dbReference type="Proteomes" id="UP000318661"/>
    </source>
</evidence>
<dbReference type="GO" id="GO:0016757">
    <property type="term" value="F:glycosyltransferase activity"/>
    <property type="evidence" value="ECO:0007669"/>
    <property type="project" value="UniProtKB-ARBA"/>
</dbReference>
<organism evidence="6 7">
    <name type="scientific">Candidatus Segetimicrobium genomatis</name>
    <dbReference type="NCBI Taxonomy" id="2569760"/>
    <lineage>
        <taxon>Bacteria</taxon>
        <taxon>Bacillati</taxon>
        <taxon>Candidatus Sysuimicrobiota</taxon>
        <taxon>Candidatus Sysuimicrobiia</taxon>
        <taxon>Candidatus Sysuimicrobiales</taxon>
        <taxon>Candidatus Segetimicrobiaceae</taxon>
        <taxon>Candidatus Segetimicrobium</taxon>
    </lineage>
</organism>
<protein>
    <submittedName>
        <fullName evidence="6">Glucan 1,4-alpha-glucosidase</fullName>
    </submittedName>
</protein>
<feature type="domain" description="Glucodextranase N-terminal" evidence="5">
    <location>
        <begin position="11"/>
        <end position="272"/>
    </location>
</feature>
<dbReference type="PROSITE" id="PS00820">
    <property type="entry name" value="GLUCOAMYLASE"/>
    <property type="match status" value="1"/>
</dbReference>
<dbReference type="CDD" id="cd07430">
    <property type="entry name" value="GH15_N"/>
    <property type="match status" value="1"/>
</dbReference>
<evidence type="ECO:0000256" key="1">
    <source>
        <dbReference type="ARBA" id="ARBA00006188"/>
    </source>
</evidence>
<evidence type="ECO:0000256" key="2">
    <source>
        <dbReference type="ARBA" id="ARBA00022801"/>
    </source>
</evidence>
<evidence type="ECO:0000313" key="6">
    <source>
        <dbReference type="EMBL" id="TMJ09018.1"/>
    </source>
</evidence>
<sequence>MEGRGARARRAFGGPGIEPRWTRSAKDGVGTAYATSSRLWYTLSLGIITEAYFPTIDRPQLRDLQYLVTDGHSFFHDERKDLVTRLDALSDHALGFCVTNNDREARYQIRKEIVADPHQACLLVRTRLDGVAAVLPSLQLYVLCAPHLEVGGWGNTAEVITVSGHRLLIAHKGTTWLALGATAPFARCSCGYVGTSDGWTDLHDNLELDWEFDYAPDGNVALTGELDLRQGREFTLGVAFGDTFQSAVTTLFQSLGLPFARQRRRFIEQWSRGCRHLLPLERVSQDGGRLYHRSQSLLLAHEDKTYPGAMIASLSIPWGDTKGDEELGGYHLVWTRDLVHSAGGLLAAGNTETPLRALIYLATAQRSDGGFHQNFWLNGEPYWHGVQLDEVAFPILLAWGLHRLQALQDFDPYPMVMEAAAYLIREGPITPQERWEEASGYSPSTLAVCIAALTCAAMYAHQRGDDRAADFIQAYADFLERHVESWTVTTAGRLVPGIPRHFIRVHPVAMGEVQPDEDPNRGTLRLTNQPPGAQAEFPANEIVDAGFLELVRYGIRDPHDPLVVDSLRVIDAVLKVGTPVGPCWHRYNHDGYGQRPDGGPFQGWGQGRAWPLLTGERGHYELAAGGPVEPFVRALEGFAHGIGLLPEQVWDQVDRPDRYLFLGRPTGGACPLMWVHAEYIKLLRSIHDGQVFDFIPEVADRYRRRDAELLEVWTFSRQPRVVPPGSTLRIMAASPFRLRWTRDEWRTQEDTPSTPTALGLAFVDIAVPTAQQAPLRFTFFWPGRAQWEGRDYQVAPTGAS</sequence>
<dbReference type="InterPro" id="IPR014718">
    <property type="entry name" value="GH-type_carb-bd"/>
</dbReference>
<dbReference type="GO" id="GO:0030246">
    <property type="term" value="F:carbohydrate binding"/>
    <property type="evidence" value="ECO:0007669"/>
    <property type="project" value="InterPro"/>
</dbReference>
<dbReference type="SUPFAM" id="SSF48208">
    <property type="entry name" value="Six-hairpin glycosidases"/>
    <property type="match status" value="1"/>
</dbReference>
<dbReference type="Gene3D" id="2.70.98.10">
    <property type="match status" value="1"/>
</dbReference>